<sequence length="51" mass="5961">MSEQIIKSELLTELSTEEQQLLAGGYYGGDDYYTAYDEYGNAYTCYPYYNY</sequence>
<dbReference type="AlphaFoldDB" id="A0A8J7A1D7"/>
<evidence type="ECO:0000313" key="1">
    <source>
        <dbReference type="EMBL" id="MBE9027113.1"/>
    </source>
</evidence>
<accession>A0A8J7A1D7</accession>
<comment type="caution">
    <text evidence="1">The sequence shown here is derived from an EMBL/GenBank/DDBJ whole genome shotgun (WGS) entry which is preliminary data.</text>
</comment>
<dbReference type="Proteomes" id="UP000622533">
    <property type="component" value="Unassembled WGS sequence"/>
</dbReference>
<dbReference type="EMBL" id="JADEXS010000784">
    <property type="protein sequence ID" value="MBE9027113.1"/>
    <property type="molecule type" value="Genomic_DNA"/>
</dbReference>
<dbReference type="RefSeq" id="WP_193924190.1">
    <property type="nucleotide sequence ID" value="NZ_JADEXS020000001.1"/>
</dbReference>
<protein>
    <submittedName>
        <fullName evidence="1">Uncharacterized protein</fullName>
    </submittedName>
</protein>
<gene>
    <name evidence="1" type="ORF">IQ276_33290</name>
</gene>
<proteinExistence type="predicted"/>
<keyword evidence="2" id="KW-1185">Reference proteome</keyword>
<organism evidence="1 2">
    <name type="scientific">Desmonostoc muscorum LEGE 12446</name>
    <dbReference type="NCBI Taxonomy" id="1828758"/>
    <lineage>
        <taxon>Bacteria</taxon>
        <taxon>Bacillati</taxon>
        <taxon>Cyanobacteriota</taxon>
        <taxon>Cyanophyceae</taxon>
        <taxon>Nostocales</taxon>
        <taxon>Nostocaceae</taxon>
        <taxon>Desmonostoc</taxon>
    </lineage>
</organism>
<name>A0A8J7A1D7_DESMC</name>
<reference evidence="1" key="1">
    <citation type="submission" date="2020-10" db="EMBL/GenBank/DDBJ databases">
        <authorList>
            <person name="Castelo-Branco R."/>
            <person name="Eusebio N."/>
            <person name="Adriana R."/>
            <person name="Vieira A."/>
            <person name="Brugerolle De Fraissinette N."/>
            <person name="Rezende De Castro R."/>
            <person name="Schneider M.P."/>
            <person name="Vasconcelos V."/>
            <person name="Leao P.N."/>
        </authorList>
    </citation>
    <scope>NUCLEOTIDE SEQUENCE</scope>
    <source>
        <strain evidence="1">LEGE 12446</strain>
    </source>
</reference>
<evidence type="ECO:0000313" key="2">
    <source>
        <dbReference type="Proteomes" id="UP000622533"/>
    </source>
</evidence>